<feature type="compositionally biased region" description="Basic and acidic residues" evidence="1">
    <location>
        <begin position="406"/>
        <end position="415"/>
    </location>
</feature>
<dbReference type="InterPro" id="IPR001005">
    <property type="entry name" value="SANT/Myb"/>
</dbReference>
<name>A0AAV8UWK2_9RHOD</name>
<dbReference type="CDD" id="cd11660">
    <property type="entry name" value="SANT_TRF"/>
    <property type="match status" value="1"/>
</dbReference>
<feature type="region of interest" description="Disordered" evidence="1">
    <location>
        <begin position="286"/>
        <end position="344"/>
    </location>
</feature>
<feature type="compositionally biased region" description="Basic and acidic residues" evidence="1">
    <location>
        <begin position="518"/>
        <end position="530"/>
    </location>
</feature>
<evidence type="ECO:0000259" key="2">
    <source>
        <dbReference type="PROSITE" id="PS50090"/>
    </source>
</evidence>
<comment type="caution">
    <text evidence="3">The sequence shown here is derived from an EMBL/GenBank/DDBJ whole genome shotgun (WGS) entry which is preliminary data.</text>
</comment>
<protein>
    <recommendedName>
        <fullName evidence="2">Myb-like domain-containing protein</fullName>
    </recommendedName>
</protein>
<dbReference type="Proteomes" id="UP001157974">
    <property type="component" value="Unassembled WGS sequence"/>
</dbReference>
<feature type="compositionally biased region" description="Basic and acidic residues" evidence="1">
    <location>
        <begin position="331"/>
        <end position="344"/>
    </location>
</feature>
<feature type="compositionally biased region" description="Polar residues" evidence="1">
    <location>
        <begin position="421"/>
        <end position="431"/>
    </location>
</feature>
<organism evidence="3 4">
    <name type="scientific">Rhodosorus marinus</name>
    <dbReference type="NCBI Taxonomy" id="101924"/>
    <lineage>
        <taxon>Eukaryota</taxon>
        <taxon>Rhodophyta</taxon>
        <taxon>Stylonematophyceae</taxon>
        <taxon>Stylonematales</taxon>
        <taxon>Stylonemataceae</taxon>
        <taxon>Rhodosorus</taxon>
    </lineage>
</organism>
<evidence type="ECO:0000313" key="4">
    <source>
        <dbReference type="Proteomes" id="UP001157974"/>
    </source>
</evidence>
<dbReference type="SUPFAM" id="SSF46689">
    <property type="entry name" value="Homeodomain-like"/>
    <property type="match status" value="1"/>
</dbReference>
<dbReference type="AlphaFoldDB" id="A0AAV8UWK2"/>
<feature type="compositionally biased region" description="Basic and acidic residues" evidence="1">
    <location>
        <begin position="604"/>
        <end position="622"/>
    </location>
</feature>
<feature type="compositionally biased region" description="Basic and acidic residues" evidence="1">
    <location>
        <begin position="383"/>
        <end position="396"/>
    </location>
</feature>
<proteinExistence type="predicted"/>
<reference evidence="3 4" key="1">
    <citation type="journal article" date="2023" name="Nat. Commun.">
        <title>Origin of minicircular mitochondrial genomes in red algae.</title>
        <authorList>
            <person name="Lee Y."/>
            <person name="Cho C.H."/>
            <person name="Lee Y.M."/>
            <person name="Park S.I."/>
            <person name="Yang J.H."/>
            <person name="West J.A."/>
            <person name="Bhattacharya D."/>
            <person name="Yoon H.S."/>
        </authorList>
    </citation>
    <scope>NUCLEOTIDE SEQUENCE [LARGE SCALE GENOMIC DNA]</scope>
    <source>
        <strain evidence="3 4">CCMP1338</strain>
        <tissue evidence="3">Whole cell</tissue>
    </source>
</reference>
<dbReference type="InterPro" id="IPR009057">
    <property type="entry name" value="Homeodomain-like_sf"/>
</dbReference>
<sequence>MAEDERNVHFEFVALDFLATEISYVKLMLTGVSKLGEVFADDEEYHQMLLRRMWTTWLIQLREALEEYQENGCEIEHFPAELLETGTDFGSMDEAFSKDDFPERRKLYRVLVDLESIFWLDQLTAPDLFQDWSDEVEDKYLSTEPTGDLYRSLRRIRCEDFAAMMFDGEDSAYKRIRQVKKRILNVRSLLAFVDKIVGSSSNELDAPVLVKAMKRYRHYKSFNEDADEEVPRLSSRPLRKFDKRHGTGRYRGLRELDGKRLVHGGENGVNSDESTDSNECESGFANLKMRKRERSAQHQKKRTRPGADTSDDDDEGDGSSIGREGRRHREAHGGDTDGPNLKDLKKEWRLSKGKLPLKAITGKSYEDAYSLMSAKQKQLATHSETRITEELKEASSKLKSAIGSKGDQDPLDRALRKLPASITNEEATQKSAPRRSRRLSGAAADENKGDDAKAGAAAGAGGGADAEGNEKQEDIPIAAGEGNARGVEAGADGDEMAEEEGQEIRGFSSDEENSGSESEARAAERLEASKGLKRPAGRASKEHNKKMKTADSDQVATRAHGRGILYTTEEDAMLVSGLRNFGWGRWAAIRNAGKFHPTRTTTSLKDRARNLKLHSSDYPEQD</sequence>
<feature type="domain" description="Myb-like" evidence="2">
    <location>
        <begin position="566"/>
        <end position="612"/>
    </location>
</feature>
<feature type="compositionally biased region" description="Basic residues" evidence="1">
    <location>
        <begin position="288"/>
        <end position="304"/>
    </location>
</feature>
<accession>A0AAV8UWK2</accession>
<keyword evidence="4" id="KW-1185">Reference proteome</keyword>
<dbReference type="EMBL" id="JAMWBK010000005">
    <property type="protein sequence ID" value="KAJ8905412.1"/>
    <property type="molecule type" value="Genomic_DNA"/>
</dbReference>
<feature type="compositionally biased region" description="Acidic residues" evidence="1">
    <location>
        <begin position="491"/>
        <end position="501"/>
    </location>
</feature>
<dbReference type="Gene3D" id="1.10.10.60">
    <property type="entry name" value="Homeodomain-like"/>
    <property type="match status" value="1"/>
</dbReference>
<feature type="region of interest" description="Disordered" evidence="1">
    <location>
        <begin position="374"/>
        <end position="555"/>
    </location>
</feature>
<dbReference type="Pfam" id="PF00249">
    <property type="entry name" value="Myb_DNA-binding"/>
    <property type="match status" value="1"/>
</dbReference>
<feature type="region of interest" description="Disordered" evidence="1">
    <location>
        <begin position="261"/>
        <end position="280"/>
    </location>
</feature>
<dbReference type="PROSITE" id="PS50090">
    <property type="entry name" value="MYB_LIKE"/>
    <property type="match status" value="1"/>
</dbReference>
<gene>
    <name evidence="3" type="ORF">NDN08_001919</name>
</gene>
<feature type="region of interest" description="Disordered" evidence="1">
    <location>
        <begin position="598"/>
        <end position="622"/>
    </location>
</feature>
<evidence type="ECO:0000313" key="3">
    <source>
        <dbReference type="EMBL" id="KAJ8905412.1"/>
    </source>
</evidence>
<evidence type="ECO:0000256" key="1">
    <source>
        <dbReference type="SAM" id="MobiDB-lite"/>
    </source>
</evidence>